<reference evidence="1" key="1">
    <citation type="submission" date="2020-10" db="EMBL/GenBank/DDBJ databases">
        <authorList>
            <person name="Gilroy R."/>
        </authorList>
    </citation>
    <scope>NUCLEOTIDE SEQUENCE</scope>
    <source>
        <strain evidence="1">CHK189-12415</strain>
    </source>
</reference>
<dbReference type="GO" id="GO:0005829">
    <property type="term" value="C:cytosol"/>
    <property type="evidence" value="ECO:0007669"/>
    <property type="project" value="TreeGrafter"/>
</dbReference>
<dbReference type="InterPro" id="IPR036412">
    <property type="entry name" value="HAD-like_sf"/>
</dbReference>
<organism evidence="1 2">
    <name type="scientific">Candidatus Faecivivens stercoravium</name>
    <dbReference type="NCBI Taxonomy" id="2840803"/>
    <lineage>
        <taxon>Bacteria</taxon>
        <taxon>Bacillati</taxon>
        <taxon>Bacillota</taxon>
        <taxon>Clostridia</taxon>
        <taxon>Eubacteriales</taxon>
        <taxon>Oscillospiraceae</taxon>
        <taxon>Oscillospiraceae incertae sedis</taxon>
        <taxon>Candidatus Faecivivens</taxon>
    </lineage>
</organism>
<dbReference type="AlphaFoldDB" id="A0A9D1DYZ4"/>
<comment type="caution">
    <text evidence="1">The sequence shown here is derived from an EMBL/GenBank/DDBJ whole genome shotgun (WGS) entry which is preliminary data.</text>
</comment>
<evidence type="ECO:0000313" key="2">
    <source>
        <dbReference type="Proteomes" id="UP000824241"/>
    </source>
</evidence>
<dbReference type="GO" id="GO:0000287">
    <property type="term" value="F:magnesium ion binding"/>
    <property type="evidence" value="ECO:0007669"/>
    <property type="project" value="TreeGrafter"/>
</dbReference>
<dbReference type="PANTHER" id="PTHR10000:SF8">
    <property type="entry name" value="HAD SUPERFAMILY HYDROLASE-LIKE, TYPE 3"/>
    <property type="match status" value="1"/>
</dbReference>
<reference evidence="1" key="2">
    <citation type="journal article" date="2021" name="PeerJ">
        <title>Extensive microbial diversity within the chicken gut microbiome revealed by metagenomics and culture.</title>
        <authorList>
            <person name="Gilroy R."/>
            <person name="Ravi A."/>
            <person name="Getino M."/>
            <person name="Pursley I."/>
            <person name="Horton D.L."/>
            <person name="Alikhan N.F."/>
            <person name="Baker D."/>
            <person name="Gharbi K."/>
            <person name="Hall N."/>
            <person name="Watson M."/>
            <person name="Adriaenssens E.M."/>
            <person name="Foster-Nyarko E."/>
            <person name="Jarju S."/>
            <person name="Secka A."/>
            <person name="Antonio M."/>
            <person name="Oren A."/>
            <person name="Chaudhuri R.R."/>
            <person name="La Ragione R."/>
            <person name="Hildebrand F."/>
            <person name="Pallen M.J."/>
        </authorList>
    </citation>
    <scope>NUCLEOTIDE SEQUENCE</scope>
    <source>
        <strain evidence="1">CHK189-12415</strain>
    </source>
</reference>
<dbReference type="EMBL" id="DVHA01000244">
    <property type="protein sequence ID" value="HIR61411.1"/>
    <property type="molecule type" value="Genomic_DNA"/>
</dbReference>
<dbReference type="Proteomes" id="UP000824241">
    <property type="component" value="Unassembled WGS sequence"/>
</dbReference>
<gene>
    <name evidence="1" type="ORF">IAB37_07565</name>
</gene>
<dbReference type="GO" id="GO:0016791">
    <property type="term" value="F:phosphatase activity"/>
    <property type="evidence" value="ECO:0007669"/>
    <property type="project" value="TreeGrafter"/>
</dbReference>
<keyword evidence="1" id="KW-0378">Hydrolase</keyword>
<dbReference type="Gene3D" id="3.30.1240.10">
    <property type="match status" value="1"/>
</dbReference>
<name>A0A9D1DYZ4_9FIRM</name>
<dbReference type="PANTHER" id="PTHR10000">
    <property type="entry name" value="PHOSPHOSERINE PHOSPHATASE"/>
    <property type="match status" value="1"/>
</dbReference>
<dbReference type="SFLD" id="SFLDS00003">
    <property type="entry name" value="Haloacid_Dehalogenase"/>
    <property type="match status" value="1"/>
</dbReference>
<dbReference type="SUPFAM" id="SSF56784">
    <property type="entry name" value="HAD-like"/>
    <property type="match status" value="1"/>
</dbReference>
<dbReference type="SFLD" id="SFLDG01140">
    <property type="entry name" value="C2.B:_Phosphomannomutase_and_P"/>
    <property type="match status" value="1"/>
</dbReference>
<dbReference type="InterPro" id="IPR023214">
    <property type="entry name" value="HAD_sf"/>
</dbReference>
<accession>A0A9D1DYZ4</accession>
<protein>
    <submittedName>
        <fullName evidence="1">HAD family hydrolase</fullName>
    </submittedName>
</protein>
<dbReference type="Pfam" id="PF08282">
    <property type="entry name" value="Hydrolase_3"/>
    <property type="match status" value="1"/>
</dbReference>
<sequence>MIRMITSDMDGTLLAGSDWANRRLPYDFAETLDELDRRGIHFLAASGRAYPSVRSNFGGLADRVDYICDNGGCLVCGGQVVHVAEVPKPDAYAFLDLCRTLPVEPPFLTSPRGMFMTVEEHWPGSERERPWTFIVPDLRQVEEPLTKLTVRTRPGADLHALRETLQAAMGDRLTFLISGPTMIDVMAHGVDKGSGIRFFRDYWGIAKEECMSFGDQYNDLGQFAESGYSFAMGNAAPEIKAAARFVAGTNENDGVTRAIWQYALND</sequence>
<dbReference type="Gene3D" id="3.40.50.1000">
    <property type="entry name" value="HAD superfamily/HAD-like"/>
    <property type="match status" value="1"/>
</dbReference>
<evidence type="ECO:0000313" key="1">
    <source>
        <dbReference type="EMBL" id="HIR61411.1"/>
    </source>
</evidence>
<proteinExistence type="predicted"/>